<name>A0A1J5R2R8_9ZZZZ</name>
<feature type="region of interest" description="Disordered" evidence="10">
    <location>
        <begin position="42"/>
        <end position="101"/>
    </location>
</feature>
<keyword evidence="4" id="KW-1003">Cell membrane</keyword>
<evidence type="ECO:0000256" key="3">
    <source>
        <dbReference type="ARBA" id="ARBA00022448"/>
    </source>
</evidence>
<dbReference type="AlphaFoldDB" id="A0A1J5R2R8"/>
<evidence type="ECO:0000256" key="2">
    <source>
        <dbReference type="ARBA" id="ARBA00006555"/>
    </source>
</evidence>
<evidence type="ECO:0000256" key="8">
    <source>
        <dbReference type="ARBA" id="ARBA00022989"/>
    </source>
</evidence>
<dbReference type="InterPro" id="IPR037682">
    <property type="entry name" value="TonB_C"/>
</dbReference>
<keyword evidence="5" id="KW-0997">Cell inner membrane</keyword>
<dbReference type="GO" id="GO:0098797">
    <property type="term" value="C:plasma membrane protein complex"/>
    <property type="evidence" value="ECO:0007669"/>
    <property type="project" value="TreeGrafter"/>
</dbReference>
<organism evidence="13">
    <name type="scientific">mine drainage metagenome</name>
    <dbReference type="NCBI Taxonomy" id="410659"/>
    <lineage>
        <taxon>unclassified sequences</taxon>
        <taxon>metagenomes</taxon>
        <taxon>ecological metagenomes</taxon>
    </lineage>
</organism>
<protein>
    <submittedName>
        <fullName evidence="13">Filamentous hemagglutinin</fullName>
    </submittedName>
</protein>
<feature type="domain" description="TonB C-terminal" evidence="12">
    <location>
        <begin position="142"/>
        <end position="233"/>
    </location>
</feature>
<evidence type="ECO:0000256" key="7">
    <source>
        <dbReference type="ARBA" id="ARBA00022927"/>
    </source>
</evidence>
<evidence type="ECO:0000256" key="1">
    <source>
        <dbReference type="ARBA" id="ARBA00004383"/>
    </source>
</evidence>
<evidence type="ECO:0000256" key="11">
    <source>
        <dbReference type="SAM" id="Phobius"/>
    </source>
</evidence>
<evidence type="ECO:0000256" key="5">
    <source>
        <dbReference type="ARBA" id="ARBA00022519"/>
    </source>
</evidence>
<keyword evidence="8 11" id="KW-1133">Transmembrane helix</keyword>
<feature type="compositionally biased region" description="Pro residues" evidence="10">
    <location>
        <begin position="55"/>
        <end position="101"/>
    </location>
</feature>
<evidence type="ECO:0000259" key="12">
    <source>
        <dbReference type="PROSITE" id="PS52015"/>
    </source>
</evidence>
<dbReference type="EMBL" id="MLJW01000803">
    <property type="protein sequence ID" value="OIQ82453.1"/>
    <property type="molecule type" value="Genomic_DNA"/>
</dbReference>
<dbReference type="NCBIfam" id="TIGR01352">
    <property type="entry name" value="tonB_Cterm"/>
    <property type="match status" value="1"/>
</dbReference>
<comment type="similarity">
    <text evidence="2">Belongs to the TonB family.</text>
</comment>
<dbReference type="PANTHER" id="PTHR33446">
    <property type="entry name" value="PROTEIN TONB-RELATED"/>
    <property type="match status" value="1"/>
</dbReference>
<comment type="caution">
    <text evidence="13">The sequence shown here is derived from an EMBL/GenBank/DDBJ whole genome shotgun (WGS) entry which is preliminary data.</text>
</comment>
<comment type="subcellular location">
    <subcellularLocation>
        <location evidence="1">Cell inner membrane</location>
        <topology evidence="1">Single-pass membrane protein</topology>
        <orientation evidence="1">Periplasmic side</orientation>
    </subcellularLocation>
</comment>
<proteinExistence type="inferred from homology"/>
<dbReference type="Gene3D" id="3.30.1150.10">
    <property type="match status" value="1"/>
</dbReference>
<dbReference type="PANTHER" id="PTHR33446:SF2">
    <property type="entry name" value="PROTEIN TONB"/>
    <property type="match status" value="1"/>
</dbReference>
<dbReference type="GO" id="GO:0031992">
    <property type="term" value="F:energy transducer activity"/>
    <property type="evidence" value="ECO:0007669"/>
    <property type="project" value="InterPro"/>
</dbReference>
<keyword evidence="3" id="KW-0813">Transport</keyword>
<evidence type="ECO:0000256" key="10">
    <source>
        <dbReference type="SAM" id="MobiDB-lite"/>
    </source>
</evidence>
<dbReference type="GO" id="GO:0015891">
    <property type="term" value="P:siderophore transport"/>
    <property type="evidence" value="ECO:0007669"/>
    <property type="project" value="InterPro"/>
</dbReference>
<evidence type="ECO:0000256" key="4">
    <source>
        <dbReference type="ARBA" id="ARBA00022475"/>
    </source>
</evidence>
<dbReference type="GO" id="GO:0015031">
    <property type="term" value="P:protein transport"/>
    <property type="evidence" value="ECO:0007669"/>
    <property type="project" value="UniProtKB-KW"/>
</dbReference>
<evidence type="ECO:0000256" key="9">
    <source>
        <dbReference type="ARBA" id="ARBA00023136"/>
    </source>
</evidence>
<feature type="transmembrane region" description="Helical" evidence="11">
    <location>
        <begin position="14"/>
        <end position="33"/>
    </location>
</feature>
<keyword evidence="6 11" id="KW-0812">Transmembrane</keyword>
<dbReference type="GO" id="GO:0030288">
    <property type="term" value="C:outer membrane-bounded periplasmic space"/>
    <property type="evidence" value="ECO:0007669"/>
    <property type="project" value="InterPro"/>
</dbReference>
<dbReference type="GO" id="GO:0055085">
    <property type="term" value="P:transmembrane transport"/>
    <property type="evidence" value="ECO:0007669"/>
    <property type="project" value="InterPro"/>
</dbReference>
<dbReference type="InterPro" id="IPR051045">
    <property type="entry name" value="TonB-dependent_transducer"/>
</dbReference>
<dbReference type="PRINTS" id="PR01374">
    <property type="entry name" value="TONBPROTEIN"/>
</dbReference>
<dbReference type="PROSITE" id="PS52015">
    <property type="entry name" value="TONB_CTD"/>
    <property type="match status" value="1"/>
</dbReference>
<sequence length="233" mass="25199">MALSNSTYNSFDHALLLAILISLGLHVLVLAFMPPPHPDSGRIPPALEVVLQPSRPEPPPPPPPKPEPPKPQPRKMLPPPVKAPLPPPAEQPILPPAPPPPQVIATAPVKETEPAFVAPPAPVEPVKPHEPPPADVEADLGKYGNLLAREFAKYKQYPRIAQMRGWQGTVRVKLEVDANGSVTSSVVSESSGFEALDKQALEMAKKASPLPLPPESLRHRPFTITIPVQFRLE</sequence>
<dbReference type="InterPro" id="IPR006260">
    <property type="entry name" value="TonB/TolA_C"/>
</dbReference>
<keyword evidence="9 11" id="KW-0472">Membrane</keyword>
<reference evidence="13" key="1">
    <citation type="submission" date="2016-10" db="EMBL/GenBank/DDBJ databases">
        <title>Sequence of Gallionella enrichment culture.</title>
        <authorList>
            <person name="Poehlein A."/>
            <person name="Muehling M."/>
            <person name="Daniel R."/>
        </authorList>
    </citation>
    <scope>NUCLEOTIDE SEQUENCE</scope>
</reference>
<gene>
    <name evidence="13" type="primary">fhaB_6</name>
    <name evidence="13" type="ORF">GALL_357670</name>
</gene>
<accession>A0A1J5R2R8</accession>
<evidence type="ECO:0000313" key="13">
    <source>
        <dbReference type="EMBL" id="OIQ82453.1"/>
    </source>
</evidence>
<evidence type="ECO:0000256" key="6">
    <source>
        <dbReference type="ARBA" id="ARBA00022692"/>
    </source>
</evidence>
<dbReference type="InterPro" id="IPR003538">
    <property type="entry name" value="TonB"/>
</dbReference>
<keyword evidence="7" id="KW-0653">Protein transport</keyword>
<dbReference type="Pfam" id="PF03544">
    <property type="entry name" value="TonB_C"/>
    <property type="match status" value="1"/>
</dbReference>
<dbReference type="SUPFAM" id="SSF74653">
    <property type="entry name" value="TolA/TonB C-terminal domain"/>
    <property type="match status" value="1"/>
</dbReference>